<gene>
    <name evidence="2" type="ORF">ETD85_30130</name>
</gene>
<reference evidence="2 3" key="1">
    <citation type="submission" date="2019-05" db="EMBL/GenBank/DDBJ databases">
        <title>Draft genome sequence of Nonomuraea zeae DSM 100528.</title>
        <authorList>
            <person name="Saricaoglu S."/>
            <person name="Isik K."/>
        </authorList>
    </citation>
    <scope>NUCLEOTIDE SEQUENCE [LARGE SCALE GENOMIC DNA]</scope>
    <source>
        <strain evidence="2 3">DSM 100528</strain>
    </source>
</reference>
<dbReference type="InterPro" id="IPR050700">
    <property type="entry name" value="YIM1/Zinc_Alcohol_DH_Fams"/>
</dbReference>
<dbReference type="Proteomes" id="UP000306628">
    <property type="component" value="Unassembled WGS sequence"/>
</dbReference>
<proteinExistence type="predicted"/>
<dbReference type="SUPFAM" id="SSF51735">
    <property type="entry name" value="NAD(P)-binding Rossmann-fold domains"/>
    <property type="match status" value="1"/>
</dbReference>
<dbReference type="InterPro" id="IPR036291">
    <property type="entry name" value="NAD(P)-bd_dom_sf"/>
</dbReference>
<dbReference type="Gene3D" id="3.40.50.720">
    <property type="entry name" value="NAD(P)-binding Rossmann-like Domain"/>
    <property type="match status" value="1"/>
</dbReference>
<dbReference type="GO" id="GO:0016491">
    <property type="term" value="F:oxidoreductase activity"/>
    <property type="evidence" value="ECO:0007669"/>
    <property type="project" value="InterPro"/>
</dbReference>
<dbReference type="InterPro" id="IPR013154">
    <property type="entry name" value="ADH-like_N"/>
</dbReference>
<dbReference type="SMART" id="SM00829">
    <property type="entry name" value="PKS_ER"/>
    <property type="match status" value="1"/>
</dbReference>
<sequence length="314" mass="32387">MRAIAISHFGADPELIDAPEPEPLPGELLVRLHAAGYNPVDTKIASGAMKDRMSPRFPMIMGQDAAGVVTAVGAEVDGFRPGDEVYGRFADPARGLGAYAEYGVVAQDGPVALMPKGMIAEQAAALPTATGTARDLVEAARLDEGQTVLIVGATGGVGQQAIQLAALRGARVIATARPRDEEVVRELGAAETVDHSKGDLPGQVLAAHPGGIDAVLDLVTPRGEVDAVAGVLRPGGVICSTIHALDPEALAARELRGVNVVNRLTGQILTELAGLVDAGQLRVRVQSQVPLERVPDALREIAGGGARGKTVFVV</sequence>
<accession>A0A5S4GAV6</accession>
<dbReference type="RefSeq" id="WP_138693183.1">
    <property type="nucleotide sequence ID" value="NZ_JBHSAZ010000089.1"/>
</dbReference>
<dbReference type="Pfam" id="PF08240">
    <property type="entry name" value="ADH_N"/>
    <property type="match status" value="1"/>
</dbReference>
<feature type="domain" description="Enoyl reductase (ER)" evidence="1">
    <location>
        <begin position="10"/>
        <end position="312"/>
    </location>
</feature>
<dbReference type="OrthoDB" id="2665481at2"/>
<dbReference type="CDD" id="cd05289">
    <property type="entry name" value="MDR_like_2"/>
    <property type="match status" value="1"/>
</dbReference>
<dbReference type="SUPFAM" id="SSF50129">
    <property type="entry name" value="GroES-like"/>
    <property type="match status" value="1"/>
</dbReference>
<evidence type="ECO:0000259" key="1">
    <source>
        <dbReference type="SMART" id="SM00829"/>
    </source>
</evidence>
<protein>
    <submittedName>
        <fullName evidence="2">NADP-dependent oxidoreductase</fullName>
    </submittedName>
</protein>
<evidence type="ECO:0000313" key="3">
    <source>
        <dbReference type="Proteomes" id="UP000306628"/>
    </source>
</evidence>
<dbReference type="Gene3D" id="3.90.180.10">
    <property type="entry name" value="Medium-chain alcohol dehydrogenases, catalytic domain"/>
    <property type="match status" value="1"/>
</dbReference>
<comment type="caution">
    <text evidence="2">The sequence shown here is derived from an EMBL/GenBank/DDBJ whole genome shotgun (WGS) entry which is preliminary data.</text>
</comment>
<dbReference type="PANTHER" id="PTHR11695">
    <property type="entry name" value="ALCOHOL DEHYDROGENASE RELATED"/>
    <property type="match status" value="1"/>
</dbReference>
<organism evidence="2 3">
    <name type="scientific">Nonomuraea zeae</name>
    <dbReference type="NCBI Taxonomy" id="1642303"/>
    <lineage>
        <taxon>Bacteria</taxon>
        <taxon>Bacillati</taxon>
        <taxon>Actinomycetota</taxon>
        <taxon>Actinomycetes</taxon>
        <taxon>Streptosporangiales</taxon>
        <taxon>Streptosporangiaceae</taxon>
        <taxon>Nonomuraea</taxon>
    </lineage>
</organism>
<dbReference type="Pfam" id="PF13602">
    <property type="entry name" value="ADH_zinc_N_2"/>
    <property type="match status" value="1"/>
</dbReference>
<dbReference type="InterPro" id="IPR011032">
    <property type="entry name" value="GroES-like_sf"/>
</dbReference>
<dbReference type="PANTHER" id="PTHR11695:SF294">
    <property type="entry name" value="RETICULON-4-INTERACTING PROTEIN 1, MITOCHONDRIAL"/>
    <property type="match status" value="1"/>
</dbReference>
<name>A0A5S4GAV6_9ACTN</name>
<keyword evidence="3" id="KW-1185">Reference proteome</keyword>
<evidence type="ECO:0000313" key="2">
    <source>
        <dbReference type="EMBL" id="TMR30147.1"/>
    </source>
</evidence>
<dbReference type="InterPro" id="IPR020843">
    <property type="entry name" value="ER"/>
</dbReference>
<dbReference type="EMBL" id="VCKX01000106">
    <property type="protein sequence ID" value="TMR30147.1"/>
    <property type="molecule type" value="Genomic_DNA"/>
</dbReference>
<dbReference type="AlphaFoldDB" id="A0A5S4GAV6"/>